<accession>A0A1H1MUG2</accession>
<dbReference type="OrthoDB" id="5194987at2"/>
<sequence length="65" mass="7109">MTVSTSEQQVTGLLDAAHLSVSAEEKAQMIKDYPTIRAGADALYLPELEFVEPATRFDPAGYYNS</sequence>
<organism evidence="1 2">
    <name type="scientific">Microlunatus soli</name>
    <dbReference type="NCBI Taxonomy" id="630515"/>
    <lineage>
        <taxon>Bacteria</taxon>
        <taxon>Bacillati</taxon>
        <taxon>Actinomycetota</taxon>
        <taxon>Actinomycetes</taxon>
        <taxon>Propionibacteriales</taxon>
        <taxon>Propionibacteriaceae</taxon>
        <taxon>Microlunatus</taxon>
    </lineage>
</organism>
<dbReference type="EMBL" id="LT629772">
    <property type="protein sequence ID" value="SDR90523.1"/>
    <property type="molecule type" value="Genomic_DNA"/>
</dbReference>
<name>A0A1H1MUG2_9ACTN</name>
<dbReference type="RefSeq" id="WP_091518658.1">
    <property type="nucleotide sequence ID" value="NZ_LT629772.1"/>
</dbReference>
<reference evidence="1 2" key="1">
    <citation type="submission" date="2016-10" db="EMBL/GenBank/DDBJ databases">
        <authorList>
            <person name="de Groot N.N."/>
        </authorList>
    </citation>
    <scope>NUCLEOTIDE SEQUENCE [LARGE SCALE GENOMIC DNA]</scope>
    <source>
        <strain evidence="1 2">DSM 21800</strain>
    </source>
</reference>
<dbReference type="Proteomes" id="UP000199103">
    <property type="component" value="Chromosome I"/>
</dbReference>
<proteinExistence type="predicted"/>
<keyword evidence="2" id="KW-1185">Reference proteome</keyword>
<evidence type="ECO:0000313" key="2">
    <source>
        <dbReference type="Proteomes" id="UP000199103"/>
    </source>
</evidence>
<protein>
    <submittedName>
        <fullName evidence="1">Uncharacterized protein</fullName>
    </submittedName>
</protein>
<gene>
    <name evidence="1" type="ORF">SAMN04489812_0269</name>
</gene>
<evidence type="ECO:0000313" key="1">
    <source>
        <dbReference type="EMBL" id="SDR90523.1"/>
    </source>
</evidence>
<dbReference type="STRING" id="630515.SAMN04489812_0269"/>
<dbReference type="AlphaFoldDB" id="A0A1H1MUG2"/>